<proteinExistence type="predicted"/>
<gene>
    <name evidence="1" type="ORF">KHA90_09005</name>
</gene>
<accession>A0ABS5PA73</accession>
<keyword evidence="2" id="KW-1185">Reference proteome</keyword>
<dbReference type="Proteomes" id="UP000722625">
    <property type="component" value="Unassembled WGS sequence"/>
</dbReference>
<evidence type="ECO:0008006" key="3">
    <source>
        <dbReference type="Google" id="ProtNLM"/>
    </source>
</evidence>
<evidence type="ECO:0000313" key="1">
    <source>
        <dbReference type="EMBL" id="MBS7231163.1"/>
    </source>
</evidence>
<reference evidence="1 2" key="1">
    <citation type="journal article" date="2018" name="Int. J. Syst. Evol. Microbiol.">
        <title>Flavobacterium chryseum sp. nov. and Flavobacterium psychroterrae sp. nov., novel environmental bacteria isolated from Antarctica.</title>
        <authorList>
            <person name="Kralova S."/>
            <person name="Svec P."/>
            <person name="Busse H.J."/>
            <person name="Stankova E."/>
            <person name="Vaczi P."/>
            <person name="Sedlacek I."/>
        </authorList>
    </citation>
    <scope>NUCLEOTIDE SEQUENCE [LARGE SCALE GENOMIC DNA]</scope>
    <source>
        <strain evidence="1 2">CCM 8827</strain>
    </source>
</reference>
<organism evidence="1 2">
    <name type="scientific">Flavobacterium psychroterrae</name>
    <dbReference type="NCBI Taxonomy" id="2133767"/>
    <lineage>
        <taxon>Bacteria</taxon>
        <taxon>Pseudomonadati</taxon>
        <taxon>Bacteroidota</taxon>
        <taxon>Flavobacteriia</taxon>
        <taxon>Flavobacteriales</taxon>
        <taxon>Flavobacteriaceae</taxon>
        <taxon>Flavobacterium</taxon>
    </lineage>
</organism>
<dbReference type="EMBL" id="JAGYVZ010000006">
    <property type="protein sequence ID" value="MBS7231163.1"/>
    <property type="molecule type" value="Genomic_DNA"/>
</dbReference>
<sequence>MKKLIVGLLIISAFVFNSCNSKTKKEDHEFVKVESGNCFLDEAENKIISLKEVELKAKFIDSLSNHKSGISLISDSLDIDGISYYEIKAGYNTKIRFENYYTFYIEKGNCENIKIFEPIEGVVISLLKWRKIQNDTKNPNLILENGQLKKIALPFSFYEYFKSEYSEEKYHSYTATKNLIDFLISKDYEGENYKCFIIPSKKDYLNIVVSISRGDSEYYVLVTSKESKILNFIEIGCIGGEDIITFKILKDLSVEKFKGNQEVGVPFEKYQINDEGIIVKL</sequence>
<protein>
    <recommendedName>
        <fullName evidence="3">DUF4292 domain-containing protein</fullName>
    </recommendedName>
</protein>
<evidence type="ECO:0000313" key="2">
    <source>
        <dbReference type="Proteomes" id="UP000722625"/>
    </source>
</evidence>
<name>A0ABS5PA73_9FLAO</name>
<dbReference type="RefSeq" id="WP_213298125.1">
    <property type="nucleotide sequence ID" value="NZ_JAGYVZ010000006.1"/>
</dbReference>
<comment type="caution">
    <text evidence="1">The sequence shown here is derived from an EMBL/GenBank/DDBJ whole genome shotgun (WGS) entry which is preliminary data.</text>
</comment>